<dbReference type="Pfam" id="PF03693">
    <property type="entry name" value="ParD_antitoxin"/>
    <property type="match status" value="1"/>
</dbReference>
<evidence type="ECO:0000256" key="1">
    <source>
        <dbReference type="ARBA" id="ARBA00008580"/>
    </source>
</evidence>
<dbReference type="RefSeq" id="WP_284310525.1">
    <property type="nucleotide sequence ID" value="NZ_BSPC01000005.1"/>
</dbReference>
<proteinExistence type="inferred from homology"/>
<comment type="similarity">
    <text evidence="1">Belongs to the ParD antitoxin family.</text>
</comment>
<name>A0ABQ6CD41_9HYPH</name>
<evidence type="ECO:0000313" key="3">
    <source>
        <dbReference type="EMBL" id="GLS17719.1"/>
    </source>
</evidence>
<dbReference type="InterPro" id="IPR010985">
    <property type="entry name" value="Ribbon_hlx_hlx"/>
</dbReference>
<dbReference type="InterPro" id="IPR038296">
    <property type="entry name" value="ParD_sf"/>
</dbReference>
<dbReference type="NCBIfam" id="TIGR02606">
    <property type="entry name" value="antidote_CC2985"/>
    <property type="match status" value="1"/>
</dbReference>
<organism evidence="3 4">
    <name type="scientific">Labrys miyagiensis</name>
    <dbReference type="NCBI Taxonomy" id="346912"/>
    <lineage>
        <taxon>Bacteria</taxon>
        <taxon>Pseudomonadati</taxon>
        <taxon>Pseudomonadota</taxon>
        <taxon>Alphaproteobacteria</taxon>
        <taxon>Hyphomicrobiales</taxon>
        <taxon>Xanthobacteraceae</taxon>
        <taxon>Labrys</taxon>
    </lineage>
</organism>
<reference evidence="4" key="1">
    <citation type="journal article" date="2019" name="Int. J. Syst. Evol. Microbiol.">
        <title>The Global Catalogue of Microorganisms (GCM) 10K type strain sequencing project: providing services to taxonomists for standard genome sequencing and annotation.</title>
        <authorList>
            <consortium name="The Broad Institute Genomics Platform"/>
            <consortium name="The Broad Institute Genome Sequencing Center for Infectious Disease"/>
            <person name="Wu L."/>
            <person name="Ma J."/>
        </authorList>
    </citation>
    <scope>NUCLEOTIDE SEQUENCE [LARGE SCALE GENOMIC DNA]</scope>
    <source>
        <strain evidence="4">NBRC 101365</strain>
    </source>
</reference>
<keyword evidence="4" id="KW-1185">Reference proteome</keyword>
<dbReference type="SUPFAM" id="SSF47598">
    <property type="entry name" value="Ribbon-helix-helix"/>
    <property type="match status" value="1"/>
</dbReference>
<dbReference type="Proteomes" id="UP001156882">
    <property type="component" value="Unassembled WGS sequence"/>
</dbReference>
<dbReference type="PANTHER" id="PTHR36582">
    <property type="entry name" value="ANTITOXIN PARD"/>
    <property type="match status" value="1"/>
</dbReference>
<evidence type="ECO:0000313" key="4">
    <source>
        <dbReference type="Proteomes" id="UP001156882"/>
    </source>
</evidence>
<dbReference type="CDD" id="cd22231">
    <property type="entry name" value="RHH_NikR_HicB-like"/>
    <property type="match status" value="1"/>
</dbReference>
<dbReference type="InterPro" id="IPR022789">
    <property type="entry name" value="ParD"/>
</dbReference>
<accession>A0ABQ6CD41</accession>
<dbReference type="Gene3D" id="6.10.10.120">
    <property type="entry name" value="Antitoxin ParD1-like"/>
    <property type="match status" value="1"/>
</dbReference>
<gene>
    <name evidence="3" type="ORF">GCM10007874_07340</name>
</gene>
<protein>
    <submittedName>
        <fullName evidence="3">CopG family transcriptional regulator</fullName>
    </submittedName>
</protein>
<evidence type="ECO:0000256" key="2">
    <source>
        <dbReference type="ARBA" id="ARBA00022649"/>
    </source>
</evidence>
<sequence>MRTTKAISITLPHDMLDMVREKVASGEYASESEVIRDGLRSLRARDEAIEKWLVEQVNSAYDDYLRNPDDVISADDVFAELRAYHAVQVTSRDDAA</sequence>
<dbReference type="PANTHER" id="PTHR36582:SF2">
    <property type="entry name" value="ANTITOXIN PARD"/>
    <property type="match status" value="1"/>
</dbReference>
<dbReference type="EMBL" id="BSPC01000005">
    <property type="protein sequence ID" value="GLS17719.1"/>
    <property type="molecule type" value="Genomic_DNA"/>
</dbReference>
<keyword evidence="2" id="KW-1277">Toxin-antitoxin system</keyword>
<comment type="caution">
    <text evidence="3">The sequence shown here is derived from an EMBL/GenBank/DDBJ whole genome shotgun (WGS) entry which is preliminary data.</text>
</comment>